<proteinExistence type="predicted"/>
<keyword evidence="2" id="KW-1185">Reference proteome</keyword>
<evidence type="ECO:0000313" key="1">
    <source>
        <dbReference type="EMBL" id="MDC3415340.1"/>
    </source>
</evidence>
<comment type="caution">
    <text evidence="1">The sequence shown here is derived from an EMBL/GenBank/DDBJ whole genome shotgun (WGS) entry which is preliminary data.</text>
</comment>
<dbReference type="Proteomes" id="UP001145069">
    <property type="component" value="Unassembled WGS sequence"/>
</dbReference>
<sequence length="318" mass="38314">MFSDLEKEYLAYIKDKTIALNKDNITRTKAYQDFYQLFPEIQWSLLASVVSRNAGWNMTDLMTPSFEMLLSESTRWKLFSTYERANWLIFSDAYPQLLVFQLSETLNRPMFHLLTYFKVSQFMRNEWEHYWMCRNTLRIRTALIINEQNIIQSPVTNHPFYKKRVFFRFPYLLQDFLHMSAIILPSRTGNMFALDVHRFSQVKSRINLGKRIARVLFDKNNFSDILDFCTTVVHTGSRHDYEQFLANRSMPTSPKLRDVYPVVDHQDKIRKDWYLLGGCQRKWWKEEKTKSKNSWHSFRLKQTLLHHISNIKRKYKKA</sequence>
<dbReference type="AlphaFoldDB" id="A0A9X3WAB3"/>
<dbReference type="RefSeq" id="WP_272444308.1">
    <property type="nucleotide sequence ID" value="NZ_JAMQKC010000001.1"/>
</dbReference>
<organism evidence="1 2">
    <name type="scientific">Aquibacillus salsiterrae</name>
    <dbReference type="NCBI Taxonomy" id="2950439"/>
    <lineage>
        <taxon>Bacteria</taxon>
        <taxon>Bacillati</taxon>
        <taxon>Bacillota</taxon>
        <taxon>Bacilli</taxon>
        <taxon>Bacillales</taxon>
        <taxon>Bacillaceae</taxon>
        <taxon>Aquibacillus</taxon>
    </lineage>
</organism>
<gene>
    <name evidence="1" type="ORF">NC799_00230</name>
</gene>
<evidence type="ECO:0000313" key="2">
    <source>
        <dbReference type="Proteomes" id="UP001145069"/>
    </source>
</evidence>
<protein>
    <submittedName>
        <fullName evidence="1">DUF2515 domain-containing protein</fullName>
    </submittedName>
</protein>
<dbReference type="EMBL" id="JAMQKC010000001">
    <property type="protein sequence ID" value="MDC3415340.1"/>
    <property type="molecule type" value="Genomic_DNA"/>
</dbReference>
<name>A0A9X3WAB3_9BACI</name>
<dbReference type="InterPro" id="IPR019658">
    <property type="entry name" value="DUF2515"/>
</dbReference>
<dbReference type="Pfam" id="PF10720">
    <property type="entry name" value="DUF2515"/>
    <property type="match status" value="1"/>
</dbReference>
<reference evidence="1" key="1">
    <citation type="submission" date="2022-06" db="EMBL/GenBank/DDBJ databases">
        <title>Aquibacillus sp. a new bacterium isolated from soil saline samples.</title>
        <authorList>
            <person name="Galisteo C."/>
            <person name="De La Haba R."/>
            <person name="Sanchez-Porro C."/>
            <person name="Ventosa A."/>
        </authorList>
    </citation>
    <scope>NUCLEOTIDE SEQUENCE</scope>
    <source>
        <strain evidence="1">3ASR75-54</strain>
    </source>
</reference>
<accession>A0A9X3WAB3</accession>